<feature type="transmembrane region" description="Helical" evidence="1">
    <location>
        <begin position="48"/>
        <end position="68"/>
    </location>
</feature>
<feature type="transmembrane region" description="Helical" evidence="1">
    <location>
        <begin position="21"/>
        <end position="42"/>
    </location>
</feature>
<accession>A0A9Q4KTH7</accession>
<feature type="transmembrane region" description="Helical" evidence="1">
    <location>
        <begin position="179"/>
        <end position="202"/>
    </location>
</feature>
<evidence type="ECO:0000313" key="2">
    <source>
        <dbReference type="EMBL" id="MDE4908461.1"/>
    </source>
</evidence>
<dbReference type="AlphaFoldDB" id="A0A9Q4KTH7"/>
<evidence type="ECO:0000256" key="1">
    <source>
        <dbReference type="SAM" id="Phobius"/>
    </source>
</evidence>
<gene>
    <name evidence="2" type="ORF">L0665_07565</name>
</gene>
<feature type="transmembrane region" description="Helical" evidence="1">
    <location>
        <begin position="151"/>
        <end position="173"/>
    </location>
</feature>
<protein>
    <submittedName>
        <fullName evidence="2">HXXEE domain-containing protein</fullName>
    </submittedName>
</protein>
<feature type="transmembrane region" description="Helical" evidence="1">
    <location>
        <begin position="126"/>
        <end position="144"/>
    </location>
</feature>
<dbReference type="Proteomes" id="UP001143747">
    <property type="component" value="Unassembled WGS sequence"/>
</dbReference>
<evidence type="ECO:0000313" key="3">
    <source>
        <dbReference type="Proteomes" id="UP001143747"/>
    </source>
</evidence>
<keyword evidence="3" id="KW-1185">Reference proteome</keyword>
<comment type="caution">
    <text evidence="2">The sequence shown here is derived from an EMBL/GenBank/DDBJ whole genome shotgun (WGS) entry which is preliminary data.</text>
</comment>
<keyword evidence="1" id="KW-1133">Transmembrane helix</keyword>
<reference evidence="2" key="1">
    <citation type="submission" date="2022-01" db="EMBL/GenBank/DDBJ databases">
        <title>Draft genome of Methanogenium marinum DSM 15558.</title>
        <authorList>
            <person name="Chen S.-C."/>
            <person name="You Y.-T."/>
        </authorList>
    </citation>
    <scope>NUCLEOTIDE SEQUENCE</scope>
    <source>
        <strain evidence="2">DSM 15558</strain>
    </source>
</reference>
<keyword evidence="1" id="KW-0472">Membrane</keyword>
<dbReference type="Pfam" id="PF13787">
    <property type="entry name" value="HXXEE"/>
    <property type="match status" value="1"/>
</dbReference>
<feature type="transmembrane region" description="Helical" evidence="1">
    <location>
        <begin position="99"/>
        <end position="120"/>
    </location>
</feature>
<dbReference type="RefSeq" id="WP_274925088.1">
    <property type="nucleotide sequence ID" value="NZ_JAKELO010000002.1"/>
</dbReference>
<organism evidence="2 3">
    <name type="scientific">Methanogenium marinum</name>
    <dbReference type="NCBI Taxonomy" id="348610"/>
    <lineage>
        <taxon>Archaea</taxon>
        <taxon>Methanobacteriati</taxon>
        <taxon>Methanobacteriota</taxon>
        <taxon>Stenosarchaea group</taxon>
        <taxon>Methanomicrobia</taxon>
        <taxon>Methanomicrobiales</taxon>
        <taxon>Methanomicrobiaceae</taxon>
        <taxon>Methanogenium</taxon>
    </lineage>
</organism>
<proteinExistence type="predicted"/>
<name>A0A9Q4KTH7_9EURY</name>
<dbReference type="EMBL" id="JAKELO010000002">
    <property type="protein sequence ID" value="MDE4908461.1"/>
    <property type="molecule type" value="Genomic_DNA"/>
</dbReference>
<sequence>MEDKCPCRCRFSAATSWLHTHWQYGTPFLAIYTTFFLLLFVYPTETPLFWIWICLPVYFVHQCEEYLWPGGFMTMLTHRFTKKNGSDPNTLVLSAREAYWINVGIVWALFPASALAAMVVDPIWGLWIPCFTVLNGLSHIIAWMQDRSYNPGLVASLALNIPVGTAAILILTSSDIAGFVAWAAAILIAVGFMAFIAGYVTYQSHNRHPVLH</sequence>
<keyword evidence="1" id="KW-0812">Transmembrane</keyword>
<dbReference type="InterPro" id="IPR025671">
    <property type="entry name" value="HXXEE"/>
</dbReference>